<keyword evidence="2" id="KW-1185">Reference proteome</keyword>
<organism evidence="1 2">
    <name type="scientific">Trichoderma harzianum CBS 226.95</name>
    <dbReference type="NCBI Taxonomy" id="983964"/>
    <lineage>
        <taxon>Eukaryota</taxon>
        <taxon>Fungi</taxon>
        <taxon>Dikarya</taxon>
        <taxon>Ascomycota</taxon>
        <taxon>Pezizomycotina</taxon>
        <taxon>Sordariomycetes</taxon>
        <taxon>Hypocreomycetidae</taxon>
        <taxon>Hypocreales</taxon>
        <taxon>Hypocreaceae</taxon>
        <taxon>Trichoderma</taxon>
    </lineage>
</organism>
<dbReference type="AlphaFoldDB" id="A0A2T3ZR45"/>
<accession>A0A2T3ZR45</accession>
<dbReference type="GeneID" id="36620033"/>
<dbReference type="RefSeq" id="XP_024766954.1">
    <property type="nucleotide sequence ID" value="XM_024911474.1"/>
</dbReference>
<sequence>NIKINKLSNKLNFKKLRLYKVIKKIGPVNYKIDLLLTLGKRGRTIYLNFYILL</sequence>
<evidence type="ECO:0000313" key="1">
    <source>
        <dbReference type="EMBL" id="PTB47277.1"/>
    </source>
</evidence>
<reference evidence="1 2" key="1">
    <citation type="submission" date="2016-07" db="EMBL/GenBank/DDBJ databases">
        <title>Multiple horizontal gene transfer events from other fungi enriched the ability of initially mycotrophic Trichoderma (Ascomycota) to feed on dead plant biomass.</title>
        <authorList>
            <consortium name="DOE Joint Genome Institute"/>
            <person name="Aerts A."/>
            <person name="Atanasova L."/>
            <person name="Chenthamara K."/>
            <person name="Zhang J."/>
            <person name="Grujic M."/>
            <person name="Henrissat B."/>
            <person name="Kuo A."/>
            <person name="Salamov A."/>
            <person name="Lipzen A."/>
            <person name="Labutti K."/>
            <person name="Barry K."/>
            <person name="Miao Y."/>
            <person name="Rahimi M.J."/>
            <person name="Shen Q."/>
            <person name="Grigoriev I.V."/>
            <person name="Kubicek C.P."/>
            <person name="Druzhinina I.S."/>
        </authorList>
    </citation>
    <scope>NUCLEOTIDE SEQUENCE [LARGE SCALE GENOMIC DNA]</scope>
    <source>
        <strain evidence="1 2">CBS 226.95</strain>
    </source>
</reference>
<name>A0A2T3ZR45_TRIHA</name>
<dbReference type="EMBL" id="KZ679828">
    <property type="protein sequence ID" value="PTB47277.1"/>
    <property type="molecule type" value="Genomic_DNA"/>
</dbReference>
<protein>
    <submittedName>
        <fullName evidence="1">Uncharacterized protein</fullName>
    </submittedName>
</protein>
<gene>
    <name evidence="1" type="ORF">M431DRAFT_102688</name>
</gene>
<evidence type="ECO:0000313" key="2">
    <source>
        <dbReference type="Proteomes" id="UP000241690"/>
    </source>
</evidence>
<feature type="non-terminal residue" evidence="1">
    <location>
        <position position="1"/>
    </location>
</feature>
<dbReference type="Proteomes" id="UP000241690">
    <property type="component" value="Unassembled WGS sequence"/>
</dbReference>
<proteinExistence type="predicted"/>